<reference evidence="2" key="3">
    <citation type="submission" date="2025-07" db="EMBL/GenBank/DDBJ databases">
        <authorList>
            <consortium name="NCBI Genome Project"/>
        </authorList>
    </citation>
    <scope>NUCLEOTIDE SEQUENCE</scope>
    <source>
        <strain evidence="2">CBS432</strain>
    </source>
</reference>
<organism evidence="2">
    <name type="scientific">Saccharomyces paradoxus</name>
    <name type="common">Yeast</name>
    <name type="synonym">Saccharomyces douglasii</name>
    <dbReference type="NCBI Taxonomy" id="27291"/>
    <lineage>
        <taxon>Eukaryota</taxon>
        <taxon>Fungi</taxon>
        <taxon>Dikarya</taxon>
        <taxon>Ascomycota</taxon>
        <taxon>Saccharomycotina</taxon>
        <taxon>Saccharomycetes</taxon>
        <taxon>Saccharomycetales</taxon>
        <taxon>Saccharomycetaceae</taxon>
        <taxon>Saccharomyces</taxon>
    </lineage>
</organism>
<dbReference type="Gene3D" id="1.25.40.10">
    <property type="entry name" value="Tetratricopeptide repeat domain"/>
    <property type="match status" value="1"/>
</dbReference>
<dbReference type="GeneID" id="54630533"/>
<name>A0A8B8URF1_SACPA</name>
<evidence type="ECO:0000256" key="1">
    <source>
        <dbReference type="SAM" id="MobiDB-lite"/>
    </source>
</evidence>
<dbReference type="OrthoDB" id="4081443at2759"/>
<reference evidence="2" key="1">
    <citation type="journal article" date="2017" name="Nat. Genet.">
        <title>Contrasting evolutionary genome dynamics between domesticated and wild yeasts.</title>
        <authorList>
            <person name="Yue J.X."/>
            <person name="Li J."/>
            <person name="Aigrain L."/>
            <person name="Hallin J."/>
            <person name="Persson K."/>
            <person name="Oliver K."/>
            <person name="Bergstrom A."/>
            <person name="Coupland P."/>
            <person name="Warringer J."/>
            <person name="Lagomarsino M.C."/>
            <person name="Fischer G."/>
            <person name="Durbin R."/>
            <person name="Liti G."/>
        </authorList>
    </citation>
    <scope>NUCLEOTIDE SEQUENCE</scope>
    <source>
        <strain evidence="2">CBS432</strain>
    </source>
</reference>
<dbReference type="KEGG" id="spao:SPAR_G01390"/>
<dbReference type="InterPro" id="IPR011990">
    <property type="entry name" value="TPR-like_helical_dom_sf"/>
</dbReference>
<reference evidence="2" key="2">
    <citation type="submission" date="2020-01" db="EMBL/GenBank/DDBJ databases">
        <title>Population-level Yeast Reference Genomes.</title>
        <authorList>
            <person name="Yue J.-X."/>
        </authorList>
    </citation>
    <scope>NUCLEOTIDE SEQUENCE</scope>
    <source>
        <strain evidence="2">CBS432</strain>
    </source>
</reference>
<protein>
    <submittedName>
        <fullName evidence="2">Rmd9p</fullName>
    </submittedName>
</protein>
<dbReference type="RefSeq" id="XP_033766261.1">
    <property type="nucleotide sequence ID" value="XM_033910370.1"/>
</dbReference>
<dbReference type="VEuPathDB" id="FungiDB:SPAR_G01390"/>
<gene>
    <name evidence="2" type="primary">RMD9</name>
    <name evidence="2" type="ORF">SPAR_G01390</name>
</gene>
<feature type="region of interest" description="Disordered" evidence="1">
    <location>
        <begin position="545"/>
        <end position="566"/>
    </location>
</feature>
<reference evidence="2" key="4">
    <citation type="submission" date="2025-08" db="UniProtKB">
        <authorList>
            <consortium name="RefSeq"/>
        </authorList>
    </citation>
    <scope>IDENTIFICATION</scope>
    <source>
        <strain evidence="2">CBS432</strain>
    </source>
</reference>
<dbReference type="AlphaFoldDB" id="A0A8B8URF1"/>
<feature type="region of interest" description="Disordered" evidence="1">
    <location>
        <begin position="55"/>
        <end position="77"/>
    </location>
</feature>
<evidence type="ECO:0000313" key="2">
    <source>
        <dbReference type="RefSeq" id="XP_033766261.1"/>
    </source>
</evidence>
<proteinExistence type="predicted"/>
<accession>A0A8B8URF1</accession>
<sequence>MMLRRNAMRPLKSIQTSVSNVVKSGSIAMLRRRLANVVLSERTYHSGSMLHKNLPSVGLDKKNGRGKHKAEHSVSNVDPASPWRHELLSFDECVSSALKYSTTPLKNTYKRIGNNQFNKHPSFSMFWDSMGRAMELYYSLRESPDFNAFRVSRLIHLLHNGLRSTRDQLVKLSRKPDYDSQSFHKEMMNFLCNSLKDISDDVLTGIVSVNGYGATHLLTSFKELSFDDDCIRIWEAAKNLSDETTSQAFQEPKVVGFMLPLLYAKTHSLIEPNELYNQVIQSKEFIHPNLYSGLIKVFIKAEDYEKALSLFGQLCEKAEVRNYGYLIETHLSFISDSKNLTLAESFFDKIINDEMPYKIILQVSTVNSFLRNIWKAESDFDYVYRIWEKAVKFYGNTVNPGILSSLNNTFFTIFFENFINDNINGFHKLQEIITFYSSVKKIDEPFFNVMLTRASIWRERSIIDFIDKNYTLYHIPRTIISYRILLKSLGSIDNTNNQEILNRWLELVKKLNELGQQYIANADLSALRDATVVWSQLKKDEKNFSAKAKETPTTATTTKDDIKAPKPLEGLKNDDFTSKSEDRIELYLKILKRYTPYFRASRQVYRYTTGCAESYPILNEYLSGYSDLSAEDIPVPELHSFVPKEQQN</sequence>